<keyword evidence="1" id="KW-1133">Transmembrane helix</keyword>
<evidence type="ECO:0000256" key="2">
    <source>
        <dbReference type="SAM" id="SignalP"/>
    </source>
</evidence>
<accession>A0A915BM23</accession>
<name>A0A915BM23_PARUN</name>
<feature type="transmembrane region" description="Helical" evidence="1">
    <location>
        <begin position="79"/>
        <end position="101"/>
    </location>
</feature>
<proteinExistence type="predicted"/>
<dbReference type="Pfam" id="PF10853">
    <property type="entry name" value="DUF2650"/>
    <property type="match status" value="1"/>
</dbReference>
<feature type="signal peptide" evidence="2">
    <location>
        <begin position="1"/>
        <end position="21"/>
    </location>
</feature>
<keyword evidence="3" id="KW-1185">Reference proteome</keyword>
<dbReference type="PANTHER" id="PTHR34149:SF6">
    <property type="entry name" value="TRANSMEMBRANE PROTEIN"/>
    <property type="match status" value="1"/>
</dbReference>
<dbReference type="Proteomes" id="UP000887569">
    <property type="component" value="Unplaced"/>
</dbReference>
<keyword evidence="1" id="KW-0812">Transmembrane</keyword>
<evidence type="ECO:0000313" key="3">
    <source>
        <dbReference type="Proteomes" id="UP000887569"/>
    </source>
</evidence>
<dbReference type="AlphaFoldDB" id="A0A915BM23"/>
<evidence type="ECO:0000313" key="4">
    <source>
        <dbReference type="WBParaSite" id="PgR046_g034_t01"/>
    </source>
</evidence>
<dbReference type="PANTHER" id="PTHR34149">
    <property type="entry name" value="PROTEIN CBG11905-RELATED"/>
    <property type="match status" value="1"/>
</dbReference>
<evidence type="ECO:0000256" key="1">
    <source>
        <dbReference type="SAM" id="Phobius"/>
    </source>
</evidence>
<keyword evidence="2" id="KW-0732">Signal</keyword>
<feature type="chain" id="PRO_5037849200" evidence="2">
    <location>
        <begin position="22"/>
        <end position="117"/>
    </location>
</feature>
<keyword evidence="1" id="KW-0472">Membrane</keyword>
<dbReference type="WBParaSite" id="PgR046_g034_t01">
    <property type="protein sequence ID" value="PgR046_g034_t01"/>
    <property type="gene ID" value="PgR046_g034"/>
</dbReference>
<dbReference type="InterPro" id="IPR022559">
    <property type="entry name" value="SUP-1-like"/>
</dbReference>
<sequence length="117" mass="13439">METTLPIELLLLASILCCSSAYSSGDREILTQDDQLSKYTRYLWCPSKLLGTMCPENSLTYYYKCCGDLNNQCCYHIRIWVFIVGITIPIFVLAAFVVLLIKKFCFVPQQRYTPGMQ</sequence>
<organism evidence="3 4">
    <name type="scientific">Parascaris univalens</name>
    <name type="common">Nematode worm</name>
    <dbReference type="NCBI Taxonomy" id="6257"/>
    <lineage>
        <taxon>Eukaryota</taxon>
        <taxon>Metazoa</taxon>
        <taxon>Ecdysozoa</taxon>
        <taxon>Nematoda</taxon>
        <taxon>Chromadorea</taxon>
        <taxon>Rhabditida</taxon>
        <taxon>Spirurina</taxon>
        <taxon>Ascaridomorpha</taxon>
        <taxon>Ascaridoidea</taxon>
        <taxon>Ascarididae</taxon>
        <taxon>Parascaris</taxon>
    </lineage>
</organism>
<reference evidence="4" key="1">
    <citation type="submission" date="2022-11" db="UniProtKB">
        <authorList>
            <consortium name="WormBaseParasite"/>
        </authorList>
    </citation>
    <scope>IDENTIFICATION</scope>
</reference>
<protein>
    <submittedName>
        <fullName evidence="4">Uncharacterized protein</fullName>
    </submittedName>
</protein>